<keyword evidence="1" id="KW-1133">Transmembrane helix</keyword>
<keyword evidence="1" id="KW-0472">Membrane</keyword>
<accession>A0A0G0HLY9</accession>
<dbReference type="CDD" id="cd12797">
    <property type="entry name" value="M23_peptidase"/>
    <property type="match status" value="1"/>
</dbReference>
<proteinExistence type="predicted"/>
<protein>
    <submittedName>
        <fullName evidence="3">Metalloendopeptidase</fullName>
    </submittedName>
</protein>
<dbReference type="SUPFAM" id="SSF51261">
    <property type="entry name" value="Duplicated hybrid motif"/>
    <property type="match status" value="1"/>
</dbReference>
<sequence length="467" mass="49576">MITALAAQAAATAIAPGVANAILAAWQLFGGTIKKIGRKISGAFAAITGIEKPREQIGALFFGGAFAFGVVGLTPVALGAAAIGAVLIVTPTIAVTAFTIALSIPFLLYRLMVAMVVSLITNTFIAILILIFTVIISYTIIQMGAYVVPPGGFGTETEFGVRGQFRPGELNPGYIPDPNFPRTGRLPSRTLYVNMNKTASATAFENNSNSHNVTYTVTICAPRAGLQLREMYCSNTAIDINSEITLPGHDINVSGVNIPPGECITRSYDSTIDANNFPDTAITDRCCVVARTEDTNRGACGSATINIGTPPVNCPSNSFWPVEPAGQCMRIMQTASGHATHSAIEALDFGDVCDQPVRATHRGTITWGDNSSNYGTWVDVATECDGVPMSTRYAHLGVVTVENGQQVNAGDIIGYVDTTGTGNCHLHYEFRQPGSGYRCASGQFTRSCPLGMLRWTMSNSMQLNHVK</sequence>
<feature type="domain" description="M23ase beta-sheet core" evidence="2">
    <location>
        <begin position="346"/>
        <end position="434"/>
    </location>
</feature>
<dbReference type="Proteomes" id="UP000034603">
    <property type="component" value="Unassembled WGS sequence"/>
</dbReference>
<name>A0A0G0HLY9_9BACT</name>
<feature type="transmembrane region" description="Helical" evidence="1">
    <location>
        <begin position="114"/>
        <end position="141"/>
    </location>
</feature>
<dbReference type="GO" id="GO:0004222">
    <property type="term" value="F:metalloendopeptidase activity"/>
    <property type="evidence" value="ECO:0007669"/>
    <property type="project" value="TreeGrafter"/>
</dbReference>
<feature type="transmembrane region" description="Helical" evidence="1">
    <location>
        <begin position="57"/>
        <end position="78"/>
    </location>
</feature>
<dbReference type="Gene3D" id="2.70.70.10">
    <property type="entry name" value="Glucose Permease (Domain IIA)"/>
    <property type="match status" value="1"/>
</dbReference>
<reference evidence="3 4" key="1">
    <citation type="journal article" date="2015" name="Nature">
        <title>rRNA introns, odd ribosomes, and small enigmatic genomes across a large radiation of phyla.</title>
        <authorList>
            <person name="Brown C.T."/>
            <person name="Hug L.A."/>
            <person name="Thomas B.C."/>
            <person name="Sharon I."/>
            <person name="Castelle C.J."/>
            <person name="Singh A."/>
            <person name="Wilkins M.J."/>
            <person name="Williams K.H."/>
            <person name="Banfield J.F."/>
        </authorList>
    </citation>
    <scope>NUCLEOTIDE SEQUENCE [LARGE SCALE GENOMIC DNA]</scope>
</reference>
<dbReference type="PANTHER" id="PTHR21666:SF270">
    <property type="entry name" value="MUREIN HYDROLASE ACTIVATOR ENVC"/>
    <property type="match status" value="1"/>
</dbReference>
<dbReference type="EMBL" id="LBTR01000052">
    <property type="protein sequence ID" value="KKQ43232.1"/>
    <property type="molecule type" value="Genomic_DNA"/>
</dbReference>
<gene>
    <name evidence="3" type="ORF">US62_C0052G0003</name>
</gene>
<feature type="transmembrane region" description="Helical" evidence="1">
    <location>
        <begin position="85"/>
        <end position="108"/>
    </location>
</feature>
<dbReference type="Pfam" id="PF01551">
    <property type="entry name" value="Peptidase_M23"/>
    <property type="match status" value="1"/>
</dbReference>
<dbReference type="AlphaFoldDB" id="A0A0G0HLY9"/>
<comment type="caution">
    <text evidence="3">The sequence shown here is derived from an EMBL/GenBank/DDBJ whole genome shotgun (WGS) entry which is preliminary data.</text>
</comment>
<evidence type="ECO:0000259" key="2">
    <source>
        <dbReference type="Pfam" id="PF01551"/>
    </source>
</evidence>
<evidence type="ECO:0000313" key="3">
    <source>
        <dbReference type="EMBL" id="KKQ43232.1"/>
    </source>
</evidence>
<evidence type="ECO:0000313" key="4">
    <source>
        <dbReference type="Proteomes" id="UP000034603"/>
    </source>
</evidence>
<dbReference type="InterPro" id="IPR050570">
    <property type="entry name" value="Cell_wall_metabolism_enzyme"/>
</dbReference>
<dbReference type="InterPro" id="IPR016047">
    <property type="entry name" value="M23ase_b-sheet_dom"/>
</dbReference>
<evidence type="ECO:0000256" key="1">
    <source>
        <dbReference type="SAM" id="Phobius"/>
    </source>
</evidence>
<dbReference type="PANTHER" id="PTHR21666">
    <property type="entry name" value="PEPTIDASE-RELATED"/>
    <property type="match status" value="1"/>
</dbReference>
<dbReference type="InterPro" id="IPR011055">
    <property type="entry name" value="Dup_hybrid_motif"/>
</dbReference>
<keyword evidence="1" id="KW-0812">Transmembrane</keyword>
<organism evidence="3 4">
    <name type="scientific">Candidatus Woesebacteria bacterium GW2011_GWA1_37_8</name>
    <dbReference type="NCBI Taxonomy" id="1618546"/>
    <lineage>
        <taxon>Bacteria</taxon>
        <taxon>Candidatus Woeseibacteriota</taxon>
    </lineage>
</organism>